<dbReference type="InterPro" id="IPR013520">
    <property type="entry name" value="Ribonucl_H"/>
</dbReference>
<name>A0A6J6IK45_9ZZZZ</name>
<gene>
    <name evidence="2" type="ORF">UFOPK2032_00145</name>
</gene>
<dbReference type="SUPFAM" id="SSF53098">
    <property type="entry name" value="Ribonuclease H-like"/>
    <property type="match status" value="1"/>
</dbReference>
<evidence type="ECO:0000259" key="1">
    <source>
        <dbReference type="SMART" id="SM00479"/>
    </source>
</evidence>
<dbReference type="GO" id="GO:0003676">
    <property type="term" value="F:nucleic acid binding"/>
    <property type="evidence" value="ECO:0007669"/>
    <property type="project" value="InterPro"/>
</dbReference>
<organism evidence="2">
    <name type="scientific">freshwater metagenome</name>
    <dbReference type="NCBI Taxonomy" id="449393"/>
    <lineage>
        <taxon>unclassified sequences</taxon>
        <taxon>metagenomes</taxon>
        <taxon>ecological metagenomes</taxon>
    </lineage>
</organism>
<dbReference type="PANTHER" id="PTHR30231:SF42">
    <property type="entry name" value="EXONUCLEASE"/>
    <property type="match status" value="1"/>
</dbReference>
<dbReference type="SMART" id="SM00479">
    <property type="entry name" value="EXOIII"/>
    <property type="match status" value="1"/>
</dbReference>
<sequence length="192" mass="20856">MPLDFTAIDFETANGSPASCCAVGLVRVRDGKIVDGFESVFKPPGVHNWFSAGNIAVHGITPAMVSIAPDYFEVLEQMLEFVGQDVLIAHNAPFDMGVLRASAEAIGVTVPNLSYSCSLQIARKTYNLENFRLNQVAYAIGHEEFNHHNALADADACSRIVVHAADRHGANDLDELLTATKVSMKQLYIQAH</sequence>
<dbReference type="Gene3D" id="3.30.420.10">
    <property type="entry name" value="Ribonuclease H-like superfamily/Ribonuclease H"/>
    <property type="match status" value="1"/>
</dbReference>
<dbReference type="EMBL" id="CAEZVM010000003">
    <property type="protein sequence ID" value="CAB4624769.1"/>
    <property type="molecule type" value="Genomic_DNA"/>
</dbReference>
<protein>
    <submittedName>
        <fullName evidence="2">Unannotated protein</fullName>
    </submittedName>
</protein>
<dbReference type="AlphaFoldDB" id="A0A6J6IK45"/>
<evidence type="ECO:0000313" key="2">
    <source>
        <dbReference type="EMBL" id="CAB4624769.1"/>
    </source>
</evidence>
<feature type="domain" description="Exonuclease" evidence="1">
    <location>
        <begin position="4"/>
        <end position="170"/>
    </location>
</feature>
<accession>A0A6J6IK45</accession>
<dbReference type="InterPro" id="IPR012337">
    <property type="entry name" value="RNaseH-like_sf"/>
</dbReference>
<dbReference type="InterPro" id="IPR036397">
    <property type="entry name" value="RNaseH_sf"/>
</dbReference>
<dbReference type="CDD" id="cd06130">
    <property type="entry name" value="DNA_pol_III_epsilon_like"/>
    <property type="match status" value="1"/>
</dbReference>
<proteinExistence type="predicted"/>
<dbReference type="Pfam" id="PF00929">
    <property type="entry name" value="RNase_T"/>
    <property type="match status" value="1"/>
</dbReference>
<reference evidence="2" key="1">
    <citation type="submission" date="2020-05" db="EMBL/GenBank/DDBJ databases">
        <authorList>
            <person name="Chiriac C."/>
            <person name="Salcher M."/>
            <person name="Ghai R."/>
            <person name="Kavagutti S V."/>
        </authorList>
    </citation>
    <scope>NUCLEOTIDE SEQUENCE</scope>
</reference>
<dbReference type="PANTHER" id="PTHR30231">
    <property type="entry name" value="DNA POLYMERASE III SUBUNIT EPSILON"/>
    <property type="match status" value="1"/>
</dbReference>
<dbReference type="GO" id="GO:0005829">
    <property type="term" value="C:cytosol"/>
    <property type="evidence" value="ECO:0007669"/>
    <property type="project" value="TreeGrafter"/>
</dbReference>
<dbReference type="GO" id="GO:0008408">
    <property type="term" value="F:3'-5' exonuclease activity"/>
    <property type="evidence" value="ECO:0007669"/>
    <property type="project" value="TreeGrafter"/>
</dbReference>